<feature type="DNA-binding region" description="Homeobox" evidence="5">
    <location>
        <begin position="24"/>
        <end position="83"/>
    </location>
</feature>
<protein>
    <submittedName>
        <fullName evidence="9">Homeobox domain-containing protein</fullName>
    </submittedName>
</protein>
<evidence type="ECO:0000256" key="6">
    <source>
        <dbReference type="RuleBase" id="RU000682"/>
    </source>
</evidence>
<dbReference type="InterPro" id="IPR001356">
    <property type="entry name" value="HD"/>
</dbReference>
<dbReference type="GO" id="GO:0000977">
    <property type="term" value="F:RNA polymerase II transcription regulatory region sequence-specific DNA binding"/>
    <property type="evidence" value="ECO:0007669"/>
    <property type="project" value="TreeGrafter"/>
</dbReference>
<dbReference type="GO" id="GO:0005634">
    <property type="term" value="C:nucleus"/>
    <property type="evidence" value="ECO:0007669"/>
    <property type="project" value="UniProtKB-SubCell"/>
</dbReference>
<accession>A0A915N4H9</accession>
<dbReference type="WBParaSite" id="scaffold801_cov240.g1809">
    <property type="protein sequence ID" value="scaffold801_cov240.g1809"/>
    <property type="gene ID" value="scaffold801_cov240.g1809"/>
</dbReference>
<evidence type="ECO:0000256" key="1">
    <source>
        <dbReference type="ARBA" id="ARBA00004123"/>
    </source>
</evidence>
<dbReference type="Gene3D" id="1.10.10.60">
    <property type="entry name" value="Homeodomain-like"/>
    <property type="match status" value="1"/>
</dbReference>
<comment type="subcellular location">
    <subcellularLocation>
        <location evidence="1 5 6">Nucleus</location>
    </subcellularLocation>
</comment>
<dbReference type="GO" id="GO:0030182">
    <property type="term" value="P:neuron differentiation"/>
    <property type="evidence" value="ECO:0007669"/>
    <property type="project" value="TreeGrafter"/>
</dbReference>
<keyword evidence="3 5" id="KW-0371">Homeobox</keyword>
<dbReference type="GO" id="GO:0000981">
    <property type="term" value="F:DNA-binding transcription factor activity, RNA polymerase II-specific"/>
    <property type="evidence" value="ECO:0007669"/>
    <property type="project" value="InterPro"/>
</dbReference>
<feature type="domain" description="Homeobox" evidence="7">
    <location>
        <begin position="22"/>
        <end position="82"/>
    </location>
</feature>
<organism evidence="8 9">
    <name type="scientific">Meloidogyne javanica</name>
    <name type="common">Root-knot nematode worm</name>
    <dbReference type="NCBI Taxonomy" id="6303"/>
    <lineage>
        <taxon>Eukaryota</taxon>
        <taxon>Metazoa</taxon>
        <taxon>Ecdysozoa</taxon>
        <taxon>Nematoda</taxon>
        <taxon>Chromadorea</taxon>
        <taxon>Rhabditida</taxon>
        <taxon>Tylenchina</taxon>
        <taxon>Tylenchomorpha</taxon>
        <taxon>Tylenchoidea</taxon>
        <taxon>Meloidogynidae</taxon>
        <taxon>Meloidogyninae</taxon>
        <taxon>Meloidogyne</taxon>
        <taxon>Meloidogyne incognita group</taxon>
    </lineage>
</organism>
<dbReference type="PANTHER" id="PTHR24208">
    <property type="entry name" value="LIM/HOMEOBOX PROTEIN LHX"/>
    <property type="match status" value="1"/>
</dbReference>
<keyword evidence="4 5" id="KW-0539">Nucleus</keyword>
<dbReference type="Proteomes" id="UP000887561">
    <property type="component" value="Unplaced"/>
</dbReference>
<name>A0A915N4H9_MELJA</name>
<dbReference type="PROSITE" id="PS00027">
    <property type="entry name" value="HOMEOBOX_1"/>
    <property type="match status" value="1"/>
</dbReference>
<dbReference type="PANTHER" id="PTHR24208:SF170">
    <property type="entry name" value="MECHANOSENSORY PROTEIN 3"/>
    <property type="match status" value="1"/>
</dbReference>
<dbReference type="Pfam" id="PF00046">
    <property type="entry name" value="Homeodomain"/>
    <property type="match status" value="1"/>
</dbReference>
<dbReference type="InterPro" id="IPR017970">
    <property type="entry name" value="Homeobox_CS"/>
</dbReference>
<reference evidence="9" key="1">
    <citation type="submission" date="2022-11" db="UniProtKB">
        <authorList>
            <consortium name="WormBaseParasite"/>
        </authorList>
    </citation>
    <scope>IDENTIFICATION</scope>
</reference>
<keyword evidence="8" id="KW-1185">Reference proteome</keyword>
<proteinExistence type="predicted"/>
<evidence type="ECO:0000256" key="3">
    <source>
        <dbReference type="ARBA" id="ARBA00023155"/>
    </source>
</evidence>
<dbReference type="InterPro" id="IPR050453">
    <property type="entry name" value="LIM_Homeobox_TF"/>
</dbReference>
<dbReference type="InterPro" id="IPR009057">
    <property type="entry name" value="Homeodomain-like_sf"/>
</dbReference>
<sequence length="191" mass="22145">MYAAGEQFSRQEEEFQQLIQGAKRRGPRTTISQEQLDMLNTMFTNNPKPSKHARAILAKNSGLSMRVIQVWFQNRRSKERRLKHLCNFLRHCDDGKNFEKRGLKKGTSCLGGIGKRHAPMVQAHVSELLEVHPIFDMPEQNIEDDFYLAKLILVLNAASQYPVICSLIPNYILKHYRYLQRAWPSLIPPIK</sequence>
<dbReference type="SUPFAM" id="SSF46689">
    <property type="entry name" value="Homeodomain-like"/>
    <property type="match status" value="1"/>
</dbReference>
<evidence type="ECO:0000256" key="2">
    <source>
        <dbReference type="ARBA" id="ARBA00023125"/>
    </source>
</evidence>
<evidence type="ECO:0000256" key="4">
    <source>
        <dbReference type="ARBA" id="ARBA00023242"/>
    </source>
</evidence>
<evidence type="ECO:0000313" key="9">
    <source>
        <dbReference type="WBParaSite" id="scaffold801_cov240.g1809"/>
    </source>
</evidence>
<keyword evidence="2 5" id="KW-0238">DNA-binding</keyword>
<evidence type="ECO:0000259" key="7">
    <source>
        <dbReference type="PROSITE" id="PS50071"/>
    </source>
</evidence>
<dbReference type="CDD" id="cd00086">
    <property type="entry name" value="homeodomain"/>
    <property type="match status" value="1"/>
</dbReference>
<dbReference type="PROSITE" id="PS50071">
    <property type="entry name" value="HOMEOBOX_2"/>
    <property type="match status" value="1"/>
</dbReference>
<dbReference type="AlphaFoldDB" id="A0A915N4H9"/>
<dbReference type="SMART" id="SM00389">
    <property type="entry name" value="HOX"/>
    <property type="match status" value="1"/>
</dbReference>
<evidence type="ECO:0000313" key="8">
    <source>
        <dbReference type="Proteomes" id="UP000887561"/>
    </source>
</evidence>
<evidence type="ECO:0000256" key="5">
    <source>
        <dbReference type="PROSITE-ProRule" id="PRU00108"/>
    </source>
</evidence>